<gene>
    <name evidence="2" type="ORF">WMY93_002405</name>
</gene>
<feature type="region of interest" description="Disordered" evidence="1">
    <location>
        <begin position="1"/>
        <end position="119"/>
    </location>
</feature>
<keyword evidence="3" id="KW-1185">Reference proteome</keyword>
<evidence type="ECO:0000313" key="3">
    <source>
        <dbReference type="Proteomes" id="UP001460270"/>
    </source>
</evidence>
<feature type="compositionally biased region" description="Basic and acidic residues" evidence="1">
    <location>
        <begin position="1"/>
        <end position="10"/>
    </location>
</feature>
<accession>A0AAW0PWM8</accession>
<proteinExistence type="predicted"/>
<name>A0AAW0PWM8_9GOBI</name>
<reference evidence="3" key="1">
    <citation type="submission" date="2024-04" db="EMBL/GenBank/DDBJ databases">
        <title>Salinicola lusitanus LLJ914,a marine bacterium isolated from the Okinawa Trough.</title>
        <authorList>
            <person name="Li J."/>
        </authorList>
    </citation>
    <scope>NUCLEOTIDE SEQUENCE [LARGE SCALE GENOMIC DNA]</scope>
</reference>
<comment type="caution">
    <text evidence="2">The sequence shown here is derived from an EMBL/GenBank/DDBJ whole genome shotgun (WGS) entry which is preliminary data.</text>
</comment>
<evidence type="ECO:0000256" key="1">
    <source>
        <dbReference type="SAM" id="MobiDB-lite"/>
    </source>
</evidence>
<dbReference type="AlphaFoldDB" id="A0AAW0PWM8"/>
<dbReference type="Proteomes" id="UP001460270">
    <property type="component" value="Unassembled WGS sequence"/>
</dbReference>
<sequence>MNMDEERGRESAAPTGDNKLELGCEVCADTGGGMDEPGEFGEEWREALNTDESEGDCETQQQTDTHEDARGAQTRAPPSKNSMSAAGAVDGSGETESEPDRKQGLNGGDSSAEQHADMKETATATRNTMEGRLERQSTEDIVDLPAHVLHRLRGMHVTDVSKYNVSRARVSRMSNTVDRGLVSLKDTRLVTTLKDINACVDLSGVVTQLSRQRDLTKRITMVNTGMADCGASASKSAAKRQLHRYGEL</sequence>
<dbReference type="EMBL" id="JBBPFD010000002">
    <property type="protein sequence ID" value="KAK7939079.1"/>
    <property type="molecule type" value="Genomic_DNA"/>
</dbReference>
<evidence type="ECO:0008006" key="4">
    <source>
        <dbReference type="Google" id="ProtNLM"/>
    </source>
</evidence>
<evidence type="ECO:0000313" key="2">
    <source>
        <dbReference type="EMBL" id="KAK7939079.1"/>
    </source>
</evidence>
<protein>
    <recommendedName>
        <fullName evidence="4">F-box domain-containing protein</fullName>
    </recommendedName>
</protein>
<organism evidence="2 3">
    <name type="scientific">Mugilogobius chulae</name>
    <name type="common">yellowstripe goby</name>
    <dbReference type="NCBI Taxonomy" id="88201"/>
    <lineage>
        <taxon>Eukaryota</taxon>
        <taxon>Metazoa</taxon>
        <taxon>Chordata</taxon>
        <taxon>Craniata</taxon>
        <taxon>Vertebrata</taxon>
        <taxon>Euteleostomi</taxon>
        <taxon>Actinopterygii</taxon>
        <taxon>Neopterygii</taxon>
        <taxon>Teleostei</taxon>
        <taxon>Neoteleostei</taxon>
        <taxon>Acanthomorphata</taxon>
        <taxon>Gobiaria</taxon>
        <taxon>Gobiiformes</taxon>
        <taxon>Gobioidei</taxon>
        <taxon>Gobiidae</taxon>
        <taxon>Gobionellinae</taxon>
        <taxon>Mugilogobius</taxon>
    </lineage>
</organism>